<dbReference type="Proteomes" id="UP000319094">
    <property type="component" value="Unassembled WGS sequence"/>
</dbReference>
<dbReference type="InterPro" id="IPR000073">
    <property type="entry name" value="AB_hydrolase_1"/>
</dbReference>
<dbReference type="RefSeq" id="WP_141887945.1">
    <property type="nucleotide sequence ID" value="NZ_BAAAUY010000018.1"/>
</dbReference>
<reference evidence="2 3" key="1">
    <citation type="submission" date="2019-06" db="EMBL/GenBank/DDBJ databases">
        <title>Sequencing the genomes of 1000 actinobacteria strains.</title>
        <authorList>
            <person name="Klenk H.-P."/>
        </authorList>
    </citation>
    <scope>NUCLEOTIDE SEQUENCE [LARGE SCALE GENOMIC DNA]</scope>
    <source>
        <strain evidence="2 3">DSM 8803</strain>
    </source>
</reference>
<gene>
    <name evidence="2" type="ORF">FB468_2896</name>
</gene>
<dbReference type="GO" id="GO:0016787">
    <property type="term" value="F:hydrolase activity"/>
    <property type="evidence" value="ECO:0007669"/>
    <property type="project" value="UniProtKB-KW"/>
</dbReference>
<evidence type="ECO:0000259" key="1">
    <source>
        <dbReference type="Pfam" id="PF12697"/>
    </source>
</evidence>
<dbReference type="EMBL" id="VFON01000001">
    <property type="protein sequence ID" value="TQL44825.1"/>
    <property type="molecule type" value="Genomic_DNA"/>
</dbReference>
<dbReference type="SUPFAM" id="SSF53474">
    <property type="entry name" value="alpha/beta-Hydrolases"/>
    <property type="match status" value="1"/>
</dbReference>
<feature type="domain" description="AB hydrolase-1" evidence="1">
    <location>
        <begin position="10"/>
        <end position="237"/>
    </location>
</feature>
<dbReference type="AlphaFoldDB" id="A0A542Y9S7"/>
<name>A0A542Y9S7_9MICO</name>
<dbReference type="OrthoDB" id="9773549at2"/>
<keyword evidence="2" id="KW-0378">Hydrolase</keyword>
<dbReference type="PANTHER" id="PTHR37017">
    <property type="entry name" value="AB HYDROLASE-1 DOMAIN-CONTAINING PROTEIN-RELATED"/>
    <property type="match status" value="1"/>
</dbReference>
<keyword evidence="3" id="KW-1185">Reference proteome</keyword>
<dbReference type="PANTHER" id="PTHR37017:SF11">
    <property type="entry name" value="ESTERASE_LIPASE_THIOESTERASE DOMAIN-CONTAINING PROTEIN"/>
    <property type="match status" value="1"/>
</dbReference>
<proteinExistence type="predicted"/>
<dbReference type="Gene3D" id="3.40.50.1820">
    <property type="entry name" value="alpha/beta hydrolase"/>
    <property type="match status" value="1"/>
</dbReference>
<sequence>MTHRNTAPTLILVAGHWLGSWAWADVILNLPTERVRALPLTLPGLDPTDPDRATRDLDDQAAAILDHISGAGGSAESPVFIAAHSGANAPVTLVLDRAPELVAGVVWVDSGPIGHDSAFAPDLPAEVAELPLPPVEELTQQASLDGLSAEALDRFRARAVPQPGPAVRQRARLTNPARRAVPATFVCCSISGDQIRELAAAGHPMFAEVAELKHPTFVDLPTGHWPMWSRPRELAAAIEQTVRGKSH</sequence>
<protein>
    <submittedName>
        <fullName evidence="2">Alpha/beta hydrolase family protein</fullName>
    </submittedName>
</protein>
<dbReference type="InterPro" id="IPR029058">
    <property type="entry name" value="AB_hydrolase_fold"/>
</dbReference>
<comment type="caution">
    <text evidence="2">The sequence shown here is derived from an EMBL/GenBank/DDBJ whole genome shotgun (WGS) entry which is preliminary data.</text>
</comment>
<organism evidence="2 3">
    <name type="scientific">Leucobacter komagatae</name>
    <dbReference type="NCBI Taxonomy" id="55969"/>
    <lineage>
        <taxon>Bacteria</taxon>
        <taxon>Bacillati</taxon>
        <taxon>Actinomycetota</taxon>
        <taxon>Actinomycetes</taxon>
        <taxon>Micrococcales</taxon>
        <taxon>Microbacteriaceae</taxon>
        <taxon>Leucobacter</taxon>
    </lineage>
</organism>
<evidence type="ECO:0000313" key="3">
    <source>
        <dbReference type="Proteomes" id="UP000319094"/>
    </source>
</evidence>
<dbReference type="InterPro" id="IPR052897">
    <property type="entry name" value="Sec-Metab_Biosynth_Hydrolase"/>
</dbReference>
<dbReference type="Pfam" id="PF12697">
    <property type="entry name" value="Abhydrolase_6"/>
    <property type="match status" value="1"/>
</dbReference>
<evidence type="ECO:0000313" key="2">
    <source>
        <dbReference type="EMBL" id="TQL44825.1"/>
    </source>
</evidence>
<accession>A0A542Y9S7</accession>